<gene>
    <name evidence="2" type="ORF">CMASS_01985</name>
</gene>
<dbReference type="Pfam" id="PF06013">
    <property type="entry name" value="WXG100"/>
    <property type="match status" value="1"/>
</dbReference>
<protein>
    <recommendedName>
        <fullName evidence="1">ESAT-6-like protein</fullName>
    </recommendedName>
</protein>
<dbReference type="NCBIfam" id="TIGR03930">
    <property type="entry name" value="WXG100_ESAT6"/>
    <property type="match status" value="1"/>
</dbReference>
<dbReference type="InterPro" id="IPR010310">
    <property type="entry name" value="T7SS_ESAT-6-like"/>
</dbReference>
<dbReference type="InterPro" id="IPR036689">
    <property type="entry name" value="ESAT-6-like_sf"/>
</dbReference>
<sequence length="107" mass="11502">MTQLFKTEADVMVATAGRVDSTNDEVQGELTRLQGVVDSVRGSWAGNAQVSFDNLMQRYNHSARELNEALTAISDNIRSNARNFDDVEAENAHAFSNVGGDGAGLAL</sequence>
<dbReference type="RefSeq" id="WP_022862708.1">
    <property type="nucleotide sequence ID" value="NZ_ATVG01000003.1"/>
</dbReference>
<dbReference type="Gene3D" id="1.10.287.1060">
    <property type="entry name" value="ESAT-6-like"/>
    <property type="match status" value="1"/>
</dbReference>
<organism evidence="2 3">
    <name type="scientific">Corynebacterium massiliense DSM 45435</name>
    <dbReference type="NCBI Taxonomy" id="1121364"/>
    <lineage>
        <taxon>Bacteria</taxon>
        <taxon>Bacillati</taxon>
        <taxon>Actinomycetota</taxon>
        <taxon>Actinomycetes</taxon>
        <taxon>Mycobacteriales</taxon>
        <taxon>Corynebacteriaceae</taxon>
        <taxon>Corynebacterium</taxon>
    </lineage>
</organism>
<name>A0ABY7U654_9CORY</name>
<reference evidence="2 3" key="1">
    <citation type="submission" date="2020-10" db="EMBL/GenBank/DDBJ databases">
        <title>Complete genome sequence of Corynebacterium massiliense DSM 45435, type strain of Corynebacterium massiliense.</title>
        <authorList>
            <person name="Busche T."/>
            <person name="Kalinowski J."/>
            <person name="Ruckert C."/>
        </authorList>
    </citation>
    <scope>NUCLEOTIDE SEQUENCE [LARGE SCALE GENOMIC DNA]</scope>
    <source>
        <strain evidence="2 3">DSM 45435</strain>
    </source>
</reference>
<dbReference type="Proteomes" id="UP001220064">
    <property type="component" value="Chromosome"/>
</dbReference>
<comment type="similarity">
    <text evidence="1">Belongs to the WXG100 family.</text>
</comment>
<dbReference type="SUPFAM" id="SSF140453">
    <property type="entry name" value="EsxAB dimer-like"/>
    <property type="match status" value="1"/>
</dbReference>
<proteinExistence type="inferred from homology"/>
<evidence type="ECO:0000313" key="2">
    <source>
        <dbReference type="EMBL" id="WCZ31856.1"/>
    </source>
</evidence>
<evidence type="ECO:0000313" key="3">
    <source>
        <dbReference type="Proteomes" id="UP001220064"/>
    </source>
</evidence>
<dbReference type="EMBL" id="CP063189">
    <property type="protein sequence ID" value="WCZ31856.1"/>
    <property type="molecule type" value="Genomic_DNA"/>
</dbReference>
<accession>A0ABY7U654</accession>
<keyword evidence="3" id="KW-1185">Reference proteome</keyword>
<evidence type="ECO:0000256" key="1">
    <source>
        <dbReference type="RuleBase" id="RU362001"/>
    </source>
</evidence>